<dbReference type="PANTHER" id="PTHR30502:SF0">
    <property type="entry name" value="PHOSPHOENOLPYRUVATE CARBOXYLASE FAMILY PROTEIN"/>
    <property type="match status" value="1"/>
</dbReference>
<keyword evidence="3 5" id="KW-0456">Lyase</keyword>
<dbReference type="Pfam" id="PF03328">
    <property type="entry name" value="HpcH_HpaI"/>
    <property type="match status" value="1"/>
</dbReference>
<dbReference type="InterPro" id="IPR040442">
    <property type="entry name" value="Pyrv_kinase-like_dom_sf"/>
</dbReference>
<dbReference type="GO" id="GO:0016829">
    <property type="term" value="F:lyase activity"/>
    <property type="evidence" value="ECO:0007669"/>
    <property type="project" value="UniProtKB-KW"/>
</dbReference>
<dbReference type="PANTHER" id="PTHR30502">
    <property type="entry name" value="2-KETO-3-DEOXY-L-RHAMNONATE ALDOLASE"/>
    <property type="match status" value="1"/>
</dbReference>
<dbReference type="InterPro" id="IPR050251">
    <property type="entry name" value="HpcH-HpaI_aldolase"/>
</dbReference>
<keyword evidence="6" id="KW-1185">Reference proteome</keyword>
<dbReference type="InterPro" id="IPR005000">
    <property type="entry name" value="Aldolase/citrate-lyase_domain"/>
</dbReference>
<dbReference type="RefSeq" id="WP_163569047.1">
    <property type="nucleotide sequence ID" value="NZ_BAAANY010000001.1"/>
</dbReference>
<evidence type="ECO:0000313" key="6">
    <source>
        <dbReference type="Proteomes" id="UP001500618"/>
    </source>
</evidence>
<sequence length="254" mass="26809">MTPENFADRVRAREQLVGYWIVTDNQPAAERIAGIGYDYVAVDGQHGLLDYRAWLTTMTAVDARGSSAGIVRVPAIDPAWIGKALDTGARGVIVPLVNTADEAALAVRACRYPPDGVRSFGPFRSSLRIGPTPADANAAVVCLAMIETPDGLRNVDDICATPGLDGLYVGPADLTLAVGGRYPGDQAVRPAFDEAVDRILTAAHKSGIACAMHCPDGETAARMLARGFTMTTISNDLAHLEQAATAHLKTARTP</sequence>
<gene>
    <name evidence="5" type="ORF">GCM10009765_00330</name>
</gene>
<comment type="caution">
    <text evidence="5">The sequence shown here is derived from an EMBL/GenBank/DDBJ whole genome shotgun (WGS) entry which is preliminary data.</text>
</comment>
<accession>A0ABP4RL35</accession>
<name>A0ABP4RL35_9ACTN</name>
<proteinExistence type="inferred from homology"/>
<keyword evidence="2" id="KW-0479">Metal-binding</keyword>
<dbReference type="EMBL" id="BAAANY010000001">
    <property type="protein sequence ID" value="GAA1655137.1"/>
    <property type="molecule type" value="Genomic_DNA"/>
</dbReference>
<protein>
    <submittedName>
        <fullName evidence="5">Aldolase/citrate lyase family protein</fullName>
    </submittedName>
</protein>
<reference evidence="6" key="1">
    <citation type="journal article" date="2019" name="Int. J. Syst. Evol. Microbiol.">
        <title>The Global Catalogue of Microorganisms (GCM) 10K type strain sequencing project: providing services to taxonomists for standard genome sequencing and annotation.</title>
        <authorList>
            <consortium name="The Broad Institute Genomics Platform"/>
            <consortium name="The Broad Institute Genome Sequencing Center for Infectious Disease"/>
            <person name="Wu L."/>
            <person name="Ma J."/>
        </authorList>
    </citation>
    <scope>NUCLEOTIDE SEQUENCE [LARGE SCALE GENOMIC DNA]</scope>
    <source>
        <strain evidence="6">JCM 14718</strain>
    </source>
</reference>
<comment type="similarity">
    <text evidence="1">Belongs to the HpcH/HpaI aldolase family.</text>
</comment>
<organism evidence="5 6">
    <name type="scientific">Fodinicola feengrottensis</name>
    <dbReference type="NCBI Taxonomy" id="435914"/>
    <lineage>
        <taxon>Bacteria</taxon>
        <taxon>Bacillati</taxon>
        <taxon>Actinomycetota</taxon>
        <taxon>Actinomycetes</taxon>
        <taxon>Mycobacteriales</taxon>
        <taxon>Fodinicola</taxon>
    </lineage>
</organism>
<evidence type="ECO:0000256" key="3">
    <source>
        <dbReference type="ARBA" id="ARBA00023239"/>
    </source>
</evidence>
<feature type="domain" description="HpcH/HpaI aldolase/citrate lyase" evidence="4">
    <location>
        <begin position="18"/>
        <end position="240"/>
    </location>
</feature>
<evidence type="ECO:0000256" key="2">
    <source>
        <dbReference type="ARBA" id="ARBA00022723"/>
    </source>
</evidence>
<evidence type="ECO:0000313" key="5">
    <source>
        <dbReference type="EMBL" id="GAA1655137.1"/>
    </source>
</evidence>
<dbReference type="SUPFAM" id="SSF51621">
    <property type="entry name" value="Phosphoenolpyruvate/pyruvate domain"/>
    <property type="match status" value="1"/>
</dbReference>
<evidence type="ECO:0000256" key="1">
    <source>
        <dbReference type="ARBA" id="ARBA00005568"/>
    </source>
</evidence>
<dbReference type="Proteomes" id="UP001500618">
    <property type="component" value="Unassembled WGS sequence"/>
</dbReference>
<dbReference type="Gene3D" id="3.20.20.60">
    <property type="entry name" value="Phosphoenolpyruvate-binding domains"/>
    <property type="match status" value="1"/>
</dbReference>
<evidence type="ECO:0000259" key="4">
    <source>
        <dbReference type="Pfam" id="PF03328"/>
    </source>
</evidence>
<dbReference type="InterPro" id="IPR015813">
    <property type="entry name" value="Pyrv/PenolPyrv_kinase-like_dom"/>
</dbReference>